<keyword evidence="1" id="KW-0472">Membrane</keyword>
<dbReference type="Proteomes" id="UP000269019">
    <property type="component" value="Chromosome"/>
</dbReference>
<reference evidence="2 3" key="1">
    <citation type="submission" date="2018-11" db="EMBL/GenBank/DDBJ databases">
        <authorList>
            <person name="Kleinhagauer T."/>
            <person name="Glaeser S.P."/>
            <person name="Spergser J."/>
            <person name="Ruckert C."/>
            <person name="Kaempfer P."/>
            <person name="Busse H.-J."/>
        </authorList>
    </citation>
    <scope>NUCLEOTIDE SEQUENCE [LARGE SCALE GENOMIC DNA]</scope>
    <source>
        <strain evidence="2 3">200CH</strain>
    </source>
</reference>
<feature type="transmembrane region" description="Helical" evidence="1">
    <location>
        <begin position="12"/>
        <end position="37"/>
    </location>
</feature>
<sequence>MAFESDTLTRRTIGPALAAAVIGLVVGIGAVAGVAALSEDNNLSAQTDTIITDPLLGGPEYGSRLDAEPPA</sequence>
<keyword evidence="1" id="KW-0812">Transmembrane</keyword>
<gene>
    <name evidence="2" type="ORF">CCHOA_00890</name>
</gene>
<evidence type="ECO:0000256" key="1">
    <source>
        <dbReference type="SAM" id="Phobius"/>
    </source>
</evidence>
<accession>A0A3G6J3L3</accession>
<proteinExistence type="predicted"/>
<dbReference type="Pfam" id="PF11021">
    <property type="entry name" value="DUF2613"/>
    <property type="match status" value="1"/>
</dbReference>
<dbReference type="OrthoDB" id="4426602at2"/>
<evidence type="ECO:0000313" key="2">
    <source>
        <dbReference type="EMBL" id="AZA12607.1"/>
    </source>
</evidence>
<keyword evidence="3" id="KW-1185">Reference proteome</keyword>
<protein>
    <recommendedName>
        <fullName evidence="4">DUF2613 domain-containing protein</fullName>
    </recommendedName>
</protein>
<dbReference type="AlphaFoldDB" id="A0A3G6J3L3"/>
<dbReference type="InterPro" id="IPR022566">
    <property type="entry name" value="DUF2613"/>
</dbReference>
<dbReference type="KEGG" id="ccho:CCHOA_00890"/>
<evidence type="ECO:0000313" key="3">
    <source>
        <dbReference type="Proteomes" id="UP000269019"/>
    </source>
</evidence>
<keyword evidence="1" id="KW-1133">Transmembrane helix</keyword>
<name>A0A3G6J3L3_9CORY</name>
<evidence type="ECO:0008006" key="4">
    <source>
        <dbReference type="Google" id="ProtNLM"/>
    </source>
</evidence>
<dbReference type="EMBL" id="CP033896">
    <property type="protein sequence ID" value="AZA12607.1"/>
    <property type="molecule type" value="Genomic_DNA"/>
</dbReference>
<dbReference type="RefSeq" id="WP_123925802.1">
    <property type="nucleotide sequence ID" value="NZ_CP033896.1"/>
</dbReference>
<organism evidence="2 3">
    <name type="scientific">Corynebacterium choanae</name>
    <dbReference type="NCBI Taxonomy" id="1862358"/>
    <lineage>
        <taxon>Bacteria</taxon>
        <taxon>Bacillati</taxon>
        <taxon>Actinomycetota</taxon>
        <taxon>Actinomycetes</taxon>
        <taxon>Mycobacteriales</taxon>
        <taxon>Corynebacteriaceae</taxon>
        <taxon>Corynebacterium</taxon>
    </lineage>
</organism>